<name>A0A077ZHW2_TRITR</name>
<keyword evidence="9" id="KW-1185">Reference proteome</keyword>
<evidence type="ECO:0000313" key="8">
    <source>
        <dbReference type="EMBL" id="CDW59956.1"/>
    </source>
</evidence>
<evidence type="ECO:0000256" key="7">
    <source>
        <dbReference type="ARBA" id="ARBA00047303"/>
    </source>
</evidence>
<dbReference type="EMBL" id="HG806799">
    <property type="protein sequence ID" value="CDW59956.1"/>
    <property type="molecule type" value="Genomic_DNA"/>
</dbReference>
<dbReference type="OrthoDB" id="5988181at2759"/>
<organism evidence="8 9">
    <name type="scientific">Trichuris trichiura</name>
    <name type="common">Whipworm</name>
    <name type="synonym">Trichocephalus trichiurus</name>
    <dbReference type="NCBI Taxonomy" id="36087"/>
    <lineage>
        <taxon>Eukaryota</taxon>
        <taxon>Metazoa</taxon>
        <taxon>Ecdysozoa</taxon>
        <taxon>Nematoda</taxon>
        <taxon>Enoplea</taxon>
        <taxon>Dorylaimia</taxon>
        <taxon>Trichinellida</taxon>
        <taxon>Trichuridae</taxon>
        <taxon>Trichuris</taxon>
    </lineage>
</organism>
<dbReference type="GO" id="GO:0042276">
    <property type="term" value="P:error-prone translesion synthesis"/>
    <property type="evidence" value="ECO:0007669"/>
    <property type="project" value="InterPro"/>
</dbReference>
<gene>
    <name evidence="8" type="ORF">TTRE_0000830301</name>
</gene>
<comment type="catalytic activity">
    <reaction evidence="7">
        <text>DNA(n) + a 2'-deoxyribonucleoside 5'-triphosphate = DNA(n+1) + diphosphate</text>
        <dbReference type="Rhea" id="RHEA:22508"/>
        <dbReference type="Rhea" id="RHEA-COMP:17339"/>
        <dbReference type="Rhea" id="RHEA-COMP:17340"/>
        <dbReference type="ChEBI" id="CHEBI:33019"/>
        <dbReference type="ChEBI" id="CHEBI:61560"/>
        <dbReference type="ChEBI" id="CHEBI:173112"/>
        <dbReference type="EC" id="2.7.7.7"/>
    </reaction>
    <physiologicalReaction direction="left-to-right" evidence="7">
        <dbReference type="Rhea" id="RHEA:22509"/>
    </physiologicalReaction>
</comment>
<evidence type="ECO:0000256" key="1">
    <source>
        <dbReference type="ARBA" id="ARBA00009762"/>
    </source>
</evidence>
<evidence type="ECO:0000256" key="4">
    <source>
        <dbReference type="ARBA" id="ARBA00026139"/>
    </source>
</evidence>
<dbReference type="EC" id="2.7.7.7" evidence="2"/>
<dbReference type="Pfam" id="PF03121">
    <property type="entry name" value="Herpes_UL52"/>
    <property type="match status" value="1"/>
</dbReference>
<reference evidence="8" key="1">
    <citation type="submission" date="2014-01" db="EMBL/GenBank/DDBJ databases">
        <authorList>
            <person name="Aslett M."/>
        </authorList>
    </citation>
    <scope>NUCLEOTIDE SEQUENCE</scope>
</reference>
<dbReference type="GO" id="GO:0005634">
    <property type="term" value="C:nucleus"/>
    <property type="evidence" value="ECO:0007669"/>
    <property type="project" value="TreeGrafter"/>
</dbReference>
<dbReference type="GO" id="GO:0003682">
    <property type="term" value="F:chromatin binding"/>
    <property type="evidence" value="ECO:0007669"/>
    <property type="project" value="TreeGrafter"/>
</dbReference>
<dbReference type="GO" id="GO:0003887">
    <property type="term" value="F:DNA-directed DNA polymerase activity"/>
    <property type="evidence" value="ECO:0007669"/>
    <property type="project" value="UniProtKB-KW"/>
</dbReference>
<dbReference type="GO" id="GO:0005759">
    <property type="term" value="C:mitochondrial matrix"/>
    <property type="evidence" value="ECO:0007669"/>
    <property type="project" value="TreeGrafter"/>
</dbReference>
<dbReference type="GO" id="GO:0009411">
    <property type="term" value="P:response to UV"/>
    <property type="evidence" value="ECO:0007669"/>
    <property type="project" value="TreeGrafter"/>
</dbReference>
<dbReference type="Proteomes" id="UP000030665">
    <property type="component" value="Unassembled WGS sequence"/>
</dbReference>
<dbReference type="STRING" id="36087.A0A077ZHW2"/>
<dbReference type="AlphaFoldDB" id="A0A077ZHW2"/>
<evidence type="ECO:0000256" key="2">
    <source>
        <dbReference type="ARBA" id="ARBA00012417"/>
    </source>
</evidence>
<evidence type="ECO:0000313" key="9">
    <source>
        <dbReference type="Proteomes" id="UP000030665"/>
    </source>
</evidence>
<comment type="similarity">
    <text evidence="1">Belongs to the eukaryotic-type primase small subunit family.</text>
</comment>
<evidence type="ECO:0000256" key="5">
    <source>
        <dbReference type="ARBA" id="ARBA00044677"/>
    </source>
</evidence>
<evidence type="ECO:0000256" key="6">
    <source>
        <dbReference type="ARBA" id="ARBA00044768"/>
    </source>
</evidence>
<evidence type="ECO:0000256" key="3">
    <source>
        <dbReference type="ARBA" id="ARBA00022932"/>
    </source>
</evidence>
<keyword evidence="3" id="KW-0548">Nucleotidyltransferase</keyword>
<dbReference type="EC" id="2.7.7.102" evidence="6"/>
<accession>A0A077ZHW2</accession>
<keyword evidence="3" id="KW-0239">DNA-directed DNA polymerase</keyword>
<dbReference type="InterPro" id="IPR044917">
    <property type="entry name" value="PRIMPOL"/>
</dbReference>
<comment type="catalytic activity">
    <reaction evidence="5">
        <text>ssDNA + n NTP = ssDNA/pppN(pN)n-1 hybrid + (n-1) diphosphate.</text>
        <dbReference type="EC" id="2.7.7.102"/>
    </reaction>
</comment>
<reference evidence="8" key="2">
    <citation type="submission" date="2014-03" db="EMBL/GenBank/DDBJ databases">
        <title>The whipworm genome and dual-species transcriptomics of an intimate host-pathogen interaction.</title>
        <authorList>
            <person name="Foth B.J."/>
            <person name="Tsai I.J."/>
            <person name="Reid A.J."/>
            <person name="Bancroft A.J."/>
            <person name="Nichol S."/>
            <person name="Tracey A."/>
            <person name="Holroyd N."/>
            <person name="Cotton J.A."/>
            <person name="Stanley E.J."/>
            <person name="Zarowiecki M."/>
            <person name="Liu J.Z."/>
            <person name="Huckvale T."/>
            <person name="Cooper P.J."/>
            <person name="Grencis R.K."/>
            <person name="Berriman M."/>
        </authorList>
    </citation>
    <scope>NUCLEOTIDE SEQUENCE [LARGE SCALE GENOMIC DNA]</scope>
</reference>
<dbReference type="PANTHER" id="PTHR31399">
    <property type="entry name" value="DNA-DIRECTED PRIMASE / POLYMERASE PROTEIN"/>
    <property type="match status" value="1"/>
</dbReference>
<proteinExistence type="inferred from homology"/>
<keyword evidence="3" id="KW-0808">Transferase</keyword>
<sequence>MVIGGIGASVFYGSNSTRTKSSLQRSVERRIIYNQKHPLFEPHRYSLLDDSCVWRAFRCQVSAMKYLETRISQEKLKIFSFESHFSSGGRTFLVVAVEHFWSVYKQLPNNMRHCYEMIREGEPCRLYFDLEFYFCTNPDMDGELCVKRFVGYFLEKANELLGIEISTDCILDLDSTTEEKFSRHLIVHLPNGTVFKNNNEAGNFVKDMCSALKSLSVEQRRERCLSCLFVLTKEGKETLLCDEGVYTRNRTFRLYLSSKLKQQNPLTLASSCSFYSNKRRMESERDIFFDSLIEATSYKHSISYAPQFCSHFAVHFPNLRVQFTHVSEGFSCPLPFPGLNRFFEDYLSQRKVQARIRRWFHLESAGLLILDIANYRYCHRIGREHKSNHIMYIVDLRRCLFYQKCHDEECRLMGYRSNDFPFPPCLLEKTGGSAFNDSVSDEQFEKMITEFERQEPKLSGL</sequence>
<protein>
    <recommendedName>
        <fullName evidence="4">DNA-directed primase/polymerase protein</fullName>
        <ecNumber evidence="6">2.7.7.102</ecNumber>
        <ecNumber evidence="2">2.7.7.7</ecNumber>
    </recommendedName>
</protein>
<dbReference type="PANTHER" id="PTHR31399:SF0">
    <property type="entry name" value="DNA-DIRECTED PRIMASE_POLYMERASE PROTEIN"/>
    <property type="match status" value="1"/>
</dbReference>
<dbReference type="GO" id="GO:0006264">
    <property type="term" value="P:mitochondrial DNA replication"/>
    <property type="evidence" value="ECO:0007669"/>
    <property type="project" value="TreeGrafter"/>
</dbReference>
<dbReference type="GO" id="GO:0031297">
    <property type="term" value="P:replication fork processing"/>
    <property type="evidence" value="ECO:0007669"/>
    <property type="project" value="TreeGrafter"/>
</dbReference>